<proteinExistence type="predicted"/>
<evidence type="ECO:0000313" key="2">
    <source>
        <dbReference type="Proteomes" id="UP000229080"/>
    </source>
</evidence>
<comment type="caution">
    <text evidence="1">The sequence shown here is derived from an EMBL/GenBank/DDBJ whole genome shotgun (WGS) entry which is preliminary data.</text>
</comment>
<gene>
    <name evidence="1" type="ORF">COT61_04725</name>
</gene>
<dbReference type="EMBL" id="PEZF01000161">
    <property type="protein sequence ID" value="PIS16281.1"/>
    <property type="molecule type" value="Genomic_DNA"/>
</dbReference>
<evidence type="ECO:0000313" key="1">
    <source>
        <dbReference type="EMBL" id="PIS16281.1"/>
    </source>
</evidence>
<dbReference type="Proteomes" id="UP000229080">
    <property type="component" value="Unassembled WGS sequence"/>
</dbReference>
<sequence length="105" mass="11836">WQSVLVGECGNPTRQIRRREYFAKTAARPQWGDHRNQRVAQPAPQPRLVQIQPVFPAERTVPIGYGPNGPIYGTQSGFLVGPFGPTQHFIPTGPVIPPAGYYWRW</sequence>
<accession>A0A2H0WUK0</accession>
<dbReference type="AlphaFoldDB" id="A0A2H0WUK0"/>
<protein>
    <submittedName>
        <fullName evidence="1">Uncharacterized protein</fullName>
    </submittedName>
</protein>
<organism evidence="1 2">
    <name type="scientific">Candidatus Portnoybacteria bacterium CG09_land_8_20_14_0_10_44_13</name>
    <dbReference type="NCBI Taxonomy" id="1974811"/>
    <lineage>
        <taxon>Bacteria</taxon>
        <taxon>Candidatus Portnoyibacteriota</taxon>
    </lineage>
</organism>
<reference evidence="2" key="1">
    <citation type="submission" date="2017-09" db="EMBL/GenBank/DDBJ databases">
        <title>Depth-based differentiation of microbial function through sediment-hosted aquifers and enrichment of novel symbionts in the deep terrestrial subsurface.</title>
        <authorList>
            <person name="Probst A.J."/>
            <person name="Ladd B."/>
            <person name="Jarett J.K."/>
            <person name="Geller-Mcgrath D.E."/>
            <person name="Sieber C.M.K."/>
            <person name="Emerson J.B."/>
            <person name="Anantharaman K."/>
            <person name="Thomas B.C."/>
            <person name="Malmstrom R."/>
            <person name="Stieglmeier M."/>
            <person name="Klingl A."/>
            <person name="Woyke T."/>
            <person name="Ryan C.M."/>
            <person name="Banfield J.F."/>
        </authorList>
    </citation>
    <scope>NUCLEOTIDE SEQUENCE [LARGE SCALE GENOMIC DNA]</scope>
</reference>
<feature type="non-terminal residue" evidence="1">
    <location>
        <position position="1"/>
    </location>
</feature>
<name>A0A2H0WUK0_9BACT</name>